<feature type="compositionally biased region" description="Polar residues" evidence="1">
    <location>
        <begin position="17"/>
        <end position="34"/>
    </location>
</feature>
<evidence type="ECO:0000256" key="1">
    <source>
        <dbReference type="SAM" id="MobiDB-lite"/>
    </source>
</evidence>
<feature type="region of interest" description="Disordered" evidence="1">
    <location>
        <begin position="17"/>
        <end position="90"/>
    </location>
</feature>
<evidence type="ECO:0000313" key="2">
    <source>
        <dbReference type="EMBL" id="CAK7910638.1"/>
    </source>
</evidence>
<protein>
    <submittedName>
        <fullName evidence="2">Uncharacterized protein</fullName>
    </submittedName>
</protein>
<dbReference type="Proteomes" id="UP001162060">
    <property type="component" value="Unassembled WGS sequence"/>
</dbReference>
<dbReference type="AlphaFoldDB" id="A0AAV1TCW0"/>
<evidence type="ECO:0000313" key="3">
    <source>
        <dbReference type="Proteomes" id="UP001162060"/>
    </source>
</evidence>
<proteinExistence type="predicted"/>
<gene>
    <name evidence="2" type="ORF">PM001_LOCUS4188</name>
</gene>
<name>A0AAV1TCW0_9STRA</name>
<comment type="caution">
    <text evidence="2">The sequence shown here is derived from an EMBL/GenBank/DDBJ whole genome shotgun (WGS) entry which is preliminary data.</text>
</comment>
<sequence>MAEGIDDLQFLYLRSGRSFSDGPSSNAAVGSQSAARRDQGHQQSAGYETPSCPTPVDSPASGRGNSSGSHSHRGDSKYAPLGSVDHRLSPPKDVVAWDHLIRLEGRISLMFRS</sequence>
<organism evidence="2 3">
    <name type="scientific">Peronospora matthiolae</name>
    <dbReference type="NCBI Taxonomy" id="2874970"/>
    <lineage>
        <taxon>Eukaryota</taxon>
        <taxon>Sar</taxon>
        <taxon>Stramenopiles</taxon>
        <taxon>Oomycota</taxon>
        <taxon>Peronosporomycetes</taxon>
        <taxon>Peronosporales</taxon>
        <taxon>Peronosporaceae</taxon>
        <taxon>Peronospora</taxon>
    </lineage>
</organism>
<reference evidence="2" key="1">
    <citation type="submission" date="2024-01" db="EMBL/GenBank/DDBJ databases">
        <authorList>
            <person name="Webb A."/>
        </authorList>
    </citation>
    <scope>NUCLEOTIDE SEQUENCE</scope>
    <source>
        <strain evidence="2">Pm1</strain>
    </source>
</reference>
<dbReference type="EMBL" id="CAKLBY020000036">
    <property type="protein sequence ID" value="CAK7910638.1"/>
    <property type="molecule type" value="Genomic_DNA"/>
</dbReference>
<accession>A0AAV1TCW0</accession>